<dbReference type="Proteomes" id="UP000515140">
    <property type="component" value="Unplaced"/>
</dbReference>
<dbReference type="PROSITE" id="PS50805">
    <property type="entry name" value="KRAB"/>
    <property type="match status" value="1"/>
</dbReference>
<keyword evidence="2" id="KW-1185">Reference proteome</keyword>
<reference evidence="3" key="1">
    <citation type="submission" date="2025-08" db="UniProtKB">
        <authorList>
            <consortium name="RefSeq"/>
        </authorList>
    </citation>
    <scope>IDENTIFICATION</scope>
    <source>
        <tissue evidence="3">Spleen</tissue>
    </source>
</reference>
<organism evidence="2 3">
    <name type="scientific">Phascolarctos cinereus</name>
    <name type="common">Koala</name>
    <dbReference type="NCBI Taxonomy" id="38626"/>
    <lineage>
        <taxon>Eukaryota</taxon>
        <taxon>Metazoa</taxon>
        <taxon>Chordata</taxon>
        <taxon>Craniata</taxon>
        <taxon>Vertebrata</taxon>
        <taxon>Euteleostomi</taxon>
        <taxon>Mammalia</taxon>
        <taxon>Metatheria</taxon>
        <taxon>Diprotodontia</taxon>
        <taxon>Phascolarctidae</taxon>
        <taxon>Phascolarctos</taxon>
    </lineage>
</organism>
<accession>A0A6P5LPN9</accession>
<evidence type="ECO:0000313" key="3">
    <source>
        <dbReference type="RefSeq" id="XP_020859338.1"/>
    </source>
</evidence>
<dbReference type="GeneID" id="110219929"/>
<dbReference type="InterPro" id="IPR001909">
    <property type="entry name" value="KRAB"/>
</dbReference>
<dbReference type="PANTHER" id="PTHR23232:SF138">
    <property type="entry name" value="KRAB DOMAIN-CONTAINING PROTEIN"/>
    <property type="match status" value="1"/>
</dbReference>
<dbReference type="InterPro" id="IPR050169">
    <property type="entry name" value="Krueppel_C2H2_ZnF"/>
</dbReference>
<feature type="domain" description="KRAB" evidence="1">
    <location>
        <begin position="43"/>
        <end position="114"/>
    </location>
</feature>
<dbReference type="SUPFAM" id="SSF109640">
    <property type="entry name" value="KRAB domain (Kruppel-associated box)"/>
    <property type="match status" value="1"/>
</dbReference>
<dbReference type="SMART" id="SM00349">
    <property type="entry name" value="KRAB"/>
    <property type="match status" value="1"/>
</dbReference>
<gene>
    <name evidence="3" type="primary">LOC110219929</name>
</gene>
<dbReference type="InterPro" id="IPR036051">
    <property type="entry name" value="KRAB_dom_sf"/>
</dbReference>
<dbReference type="RefSeq" id="XP_020859338.1">
    <property type="nucleotide sequence ID" value="XM_021003679.1"/>
</dbReference>
<proteinExistence type="predicted"/>
<name>A0A6P5LPN9_PHACI</name>
<dbReference type="PANTHER" id="PTHR23232">
    <property type="entry name" value="KRAB DOMAIN C2H2 ZINC FINGER"/>
    <property type="match status" value="1"/>
</dbReference>
<dbReference type="InParanoid" id="A0A6P5LPN9"/>
<dbReference type="GO" id="GO:0006355">
    <property type="term" value="P:regulation of DNA-templated transcription"/>
    <property type="evidence" value="ECO:0007669"/>
    <property type="project" value="InterPro"/>
</dbReference>
<dbReference type="CDD" id="cd07765">
    <property type="entry name" value="KRAB_A-box"/>
    <property type="match status" value="1"/>
</dbReference>
<evidence type="ECO:0000259" key="1">
    <source>
        <dbReference type="PROSITE" id="PS50805"/>
    </source>
</evidence>
<sequence>MLGILQELSSASLGSHPSPKGPHCAKAGMAPVPLTFRALQESLTFKDVAVDFTPEKWGCLDPFEKELYRNVMLENYGHLIYLGLAVSKPDVICHLERGDPPWKPVIEVPRTSFPESHLLVSSLRKTWECDASLSSSRAMRRHILGVILGSNLNILNLGRASREAQRLQKIRKLVLERNPSDMM</sequence>
<dbReference type="Pfam" id="PF01352">
    <property type="entry name" value="KRAB"/>
    <property type="match status" value="1"/>
</dbReference>
<evidence type="ECO:0000313" key="2">
    <source>
        <dbReference type="Proteomes" id="UP000515140"/>
    </source>
</evidence>
<dbReference type="AlphaFoldDB" id="A0A6P5LPN9"/>
<dbReference type="Gene3D" id="6.10.140.140">
    <property type="match status" value="1"/>
</dbReference>
<dbReference type="KEGG" id="pcw:110219929"/>
<protein>
    <submittedName>
        <fullName evidence="3">Zinc finger protein 74-like isoform X1</fullName>
    </submittedName>
</protein>